<dbReference type="InterPro" id="IPR036770">
    <property type="entry name" value="Ankyrin_rpt-contain_sf"/>
</dbReference>
<dbReference type="PRINTS" id="PR01415">
    <property type="entry name" value="ANKYRIN"/>
</dbReference>
<sequence length="658" mass="73480">MNYSIRNIDAALLDAAKRGDLNEAKRLIIEEADVNAYDGSQGNSLYWAVKNNHSYIAKVLLDNGADFIAYDSSRERHVLNKYEEVKAEHCKVSLHLAARLGDLKVVEDLLKKEANVNTKNDKGQTPLDLAKTEEIKNLLQSIKDANDKLLEAAKSGNIDDVENLLNREEKVQVNAENEFEETPLHLSAQNGHKDVVEFLLSKGAKIDAKNEFEETPLHLAAQNGHKGVVEFLFSKGAKVDAQSDDLSTPLHFAAKYGHKDVVEFLLSKGAKVDAQSDDLSTPLHFAAKSRYKDTEKIVKFLLDKGADVNAQNNAGETPLHLILQKIDLDIDTDKFYTLLNKKGINVNLTDKNKETPLHFFLKKKAMEIPELDDLLKVESINVNLQNIDGKTPLHLVIEKNNWNTLPNVSWSREKMVDILIGMKANVNAVDKDERTPLHWAAGYGRKEIVKALINAEVNVNAVDKDERTPLHWAANYDRKEIVEALINAEANVNAQDKYGKTPLDLASTEEIKTLLLKPPKKIDDSIASKDNEVGQEEDAEQEGNAQLSLQEQEEESQEISAEEESDVKIEAADNGHLPYAEPTQNRVSTNEEQPSSFFDNLLNIIMKPFSLIASFFGGFFSWLFGSDEPSTEYDQIIAPSNSGGEELTNYQEGDNNII</sequence>
<feature type="repeat" description="ANK" evidence="3">
    <location>
        <begin position="388"/>
        <end position="431"/>
    </location>
</feature>
<evidence type="ECO:0000256" key="2">
    <source>
        <dbReference type="ARBA" id="ARBA00023043"/>
    </source>
</evidence>
<feature type="coiled-coil region" evidence="4">
    <location>
        <begin position="135"/>
        <end position="178"/>
    </location>
</feature>
<feature type="repeat" description="ANK" evidence="3">
    <location>
        <begin position="465"/>
        <end position="497"/>
    </location>
</feature>
<keyword evidence="1" id="KW-0677">Repeat</keyword>
<evidence type="ECO:0000256" key="3">
    <source>
        <dbReference type="PROSITE-ProRule" id="PRU00023"/>
    </source>
</evidence>
<dbReference type="Proteomes" id="UP000838756">
    <property type="component" value="Unassembled WGS sequence"/>
</dbReference>
<evidence type="ECO:0000256" key="1">
    <source>
        <dbReference type="ARBA" id="ARBA00022737"/>
    </source>
</evidence>
<dbReference type="GO" id="GO:0000976">
    <property type="term" value="F:transcription cis-regulatory region binding"/>
    <property type="evidence" value="ECO:0007669"/>
    <property type="project" value="TreeGrafter"/>
</dbReference>
<keyword evidence="4" id="KW-0175">Coiled coil</keyword>
<evidence type="ECO:0000313" key="7">
    <source>
        <dbReference type="Proteomes" id="UP000838756"/>
    </source>
</evidence>
<feature type="repeat" description="ANK" evidence="3">
    <location>
        <begin position="179"/>
        <end position="211"/>
    </location>
</feature>
<feature type="repeat" description="ANK" evidence="3">
    <location>
        <begin position="432"/>
        <end position="464"/>
    </location>
</feature>
<evidence type="ECO:0000256" key="4">
    <source>
        <dbReference type="SAM" id="Coils"/>
    </source>
</evidence>
<feature type="compositionally biased region" description="Acidic residues" evidence="5">
    <location>
        <begin position="551"/>
        <end position="565"/>
    </location>
</feature>
<keyword evidence="2 3" id="KW-0040">ANK repeat</keyword>
<dbReference type="InterPro" id="IPR050663">
    <property type="entry name" value="Ankyrin-SOCS_Box"/>
</dbReference>
<organism evidence="6 7">
    <name type="scientific">Pararge aegeria aegeria</name>
    <dbReference type="NCBI Taxonomy" id="348720"/>
    <lineage>
        <taxon>Eukaryota</taxon>
        <taxon>Metazoa</taxon>
        <taxon>Ecdysozoa</taxon>
        <taxon>Arthropoda</taxon>
        <taxon>Hexapoda</taxon>
        <taxon>Insecta</taxon>
        <taxon>Pterygota</taxon>
        <taxon>Neoptera</taxon>
        <taxon>Endopterygota</taxon>
        <taxon>Lepidoptera</taxon>
        <taxon>Glossata</taxon>
        <taxon>Ditrysia</taxon>
        <taxon>Papilionoidea</taxon>
        <taxon>Nymphalidae</taxon>
        <taxon>Satyrinae</taxon>
        <taxon>Satyrini</taxon>
        <taxon>Parargina</taxon>
        <taxon>Pararge</taxon>
    </lineage>
</organism>
<feature type="repeat" description="ANK" evidence="3">
    <location>
        <begin position="89"/>
        <end position="121"/>
    </location>
</feature>
<feature type="repeat" description="ANK" evidence="3">
    <location>
        <begin position="314"/>
        <end position="351"/>
    </location>
</feature>
<comment type="caution">
    <text evidence="6">The sequence shown here is derived from an EMBL/GenBank/DDBJ whole genome shotgun (WGS) entry which is preliminary data.</text>
</comment>
<feature type="repeat" description="ANK" evidence="3">
    <location>
        <begin position="245"/>
        <end position="277"/>
    </location>
</feature>
<feature type="compositionally biased region" description="Polar residues" evidence="5">
    <location>
        <begin position="582"/>
        <end position="592"/>
    </location>
</feature>
<dbReference type="GO" id="GO:0045944">
    <property type="term" value="P:positive regulation of transcription by RNA polymerase II"/>
    <property type="evidence" value="ECO:0007669"/>
    <property type="project" value="TreeGrafter"/>
</dbReference>
<protein>
    <submittedName>
        <fullName evidence="6">Jg17554 protein</fullName>
    </submittedName>
</protein>
<feature type="repeat" description="ANK" evidence="3">
    <location>
        <begin position="278"/>
        <end position="313"/>
    </location>
</feature>
<name>A0A8S4QJM5_9NEOP</name>
<dbReference type="Pfam" id="PF00023">
    <property type="entry name" value="Ank"/>
    <property type="match status" value="1"/>
</dbReference>
<feature type="repeat" description="ANK" evidence="3">
    <location>
        <begin position="40"/>
        <end position="72"/>
    </location>
</feature>
<dbReference type="AlphaFoldDB" id="A0A8S4QJM5"/>
<dbReference type="PANTHER" id="PTHR24193">
    <property type="entry name" value="ANKYRIN REPEAT PROTEIN"/>
    <property type="match status" value="1"/>
</dbReference>
<dbReference type="PROSITE" id="PS50088">
    <property type="entry name" value="ANK_REPEAT"/>
    <property type="match status" value="10"/>
</dbReference>
<keyword evidence="7" id="KW-1185">Reference proteome</keyword>
<feature type="repeat" description="ANK" evidence="3">
    <location>
        <begin position="212"/>
        <end position="244"/>
    </location>
</feature>
<dbReference type="SUPFAM" id="SSF48403">
    <property type="entry name" value="Ankyrin repeat"/>
    <property type="match status" value="2"/>
</dbReference>
<accession>A0A8S4QJM5</accession>
<dbReference type="EMBL" id="CAKXAJ010008208">
    <property type="protein sequence ID" value="CAH2210773.1"/>
    <property type="molecule type" value="Genomic_DNA"/>
</dbReference>
<dbReference type="Pfam" id="PF12796">
    <property type="entry name" value="Ank_2"/>
    <property type="match status" value="4"/>
</dbReference>
<dbReference type="Pfam" id="PF13637">
    <property type="entry name" value="Ank_4"/>
    <property type="match status" value="1"/>
</dbReference>
<evidence type="ECO:0000256" key="5">
    <source>
        <dbReference type="SAM" id="MobiDB-lite"/>
    </source>
</evidence>
<dbReference type="GO" id="GO:0005634">
    <property type="term" value="C:nucleus"/>
    <property type="evidence" value="ECO:0007669"/>
    <property type="project" value="TreeGrafter"/>
</dbReference>
<gene>
    <name evidence="6" type="primary">jg17554</name>
    <name evidence="6" type="ORF">PAEG_LOCUS2633</name>
</gene>
<dbReference type="Gene3D" id="1.25.40.20">
    <property type="entry name" value="Ankyrin repeat-containing domain"/>
    <property type="match status" value="6"/>
</dbReference>
<dbReference type="OrthoDB" id="1577640at2759"/>
<reference evidence="6" key="1">
    <citation type="submission" date="2022-03" db="EMBL/GenBank/DDBJ databases">
        <authorList>
            <person name="Lindestad O."/>
        </authorList>
    </citation>
    <scope>NUCLEOTIDE SEQUENCE</scope>
</reference>
<dbReference type="SMART" id="SM00248">
    <property type="entry name" value="ANK"/>
    <property type="match status" value="11"/>
</dbReference>
<feature type="region of interest" description="Disordered" evidence="5">
    <location>
        <begin position="530"/>
        <end position="592"/>
    </location>
</feature>
<dbReference type="InterPro" id="IPR002110">
    <property type="entry name" value="Ankyrin_rpt"/>
</dbReference>
<dbReference type="PROSITE" id="PS50297">
    <property type="entry name" value="ANK_REP_REGION"/>
    <property type="match status" value="7"/>
</dbReference>
<evidence type="ECO:0000313" key="6">
    <source>
        <dbReference type="EMBL" id="CAH2210773.1"/>
    </source>
</evidence>
<dbReference type="PANTHER" id="PTHR24193:SF121">
    <property type="entry name" value="ADA2A-CONTAINING COMPLEX COMPONENT 3, ISOFORM D"/>
    <property type="match status" value="1"/>
</dbReference>
<proteinExistence type="predicted"/>